<dbReference type="GO" id="GO:0004672">
    <property type="term" value="F:protein kinase activity"/>
    <property type="evidence" value="ECO:0007669"/>
    <property type="project" value="InterPro"/>
</dbReference>
<sequence>MADMSLLQWTLSSRLSLRLLIGDFNIIVGRGTETEDGDLELVPLKACSDEDKAYWVLLSKTEALSRSYSLDASQKQTGAKAMIVKLALQMAVAGAEFGFFFVKSTDLSRPGLTLLLSPAFKLQNKPLPIPKTEEQLPSFQTNILPEPFLAILVAMLCANLVPGHSVKSPPAAFLESLRLKTIPDVDEDDESDSNNDRGTGENRDEQSGIPACSLQIRTNAMMLRHPWLDCSDVHRIVLVGHPPQPLSNVQNTLAVKGPIPSTKPLSTSPPQLRNLLCAPRIPSTNIDTVTLVEQIRVGKWSSVYTCRVEGEDKLCIMKLLSECHSEMILREMYMYDVVLKGCSLVPQFYGTFQRPAGGWFGFLLENVGDSLEDVYSSEWSYVKADLGVVEWKNLVHSVKKLHSLGVMHGDLEPRNVARTKEGTFKFFDFGRSEMHRCQKSRCEEVRELLDA</sequence>
<dbReference type="Proteomes" id="UP001175228">
    <property type="component" value="Unassembled WGS sequence"/>
</dbReference>
<feature type="compositionally biased region" description="Acidic residues" evidence="1">
    <location>
        <begin position="184"/>
        <end position="193"/>
    </location>
</feature>
<evidence type="ECO:0000256" key="1">
    <source>
        <dbReference type="SAM" id="MobiDB-lite"/>
    </source>
</evidence>
<dbReference type="PROSITE" id="PS50011">
    <property type="entry name" value="PROTEIN_KINASE_DOM"/>
    <property type="match status" value="1"/>
</dbReference>
<dbReference type="AlphaFoldDB" id="A0AA39Q2P9"/>
<name>A0AA39Q2P9_9AGAR</name>
<dbReference type="Pfam" id="PF00069">
    <property type="entry name" value="Pkinase"/>
    <property type="match status" value="1"/>
</dbReference>
<evidence type="ECO:0000313" key="3">
    <source>
        <dbReference type="EMBL" id="KAK0494164.1"/>
    </source>
</evidence>
<dbReference type="SUPFAM" id="SSF56112">
    <property type="entry name" value="Protein kinase-like (PK-like)"/>
    <property type="match status" value="1"/>
</dbReference>
<dbReference type="GO" id="GO:0005524">
    <property type="term" value="F:ATP binding"/>
    <property type="evidence" value="ECO:0007669"/>
    <property type="project" value="InterPro"/>
</dbReference>
<comment type="caution">
    <text evidence="3">The sequence shown here is derived from an EMBL/GenBank/DDBJ whole genome shotgun (WGS) entry which is preliminary data.</text>
</comment>
<proteinExistence type="predicted"/>
<reference evidence="3" key="1">
    <citation type="submission" date="2023-06" db="EMBL/GenBank/DDBJ databases">
        <authorList>
            <consortium name="Lawrence Berkeley National Laboratory"/>
            <person name="Ahrendt S."/>
            <person name="Sahu N."/>
            <person name="Indic B."/>
            <person name="Wong-Bajracharya J."/>
            <person name="Merenyi Z."/>
            <person name="Ke H.-M."/>
            <person name="Monk M."/>
            <person name="Kocsube S."/>
            <person name="Drula E."/>
            <person name="Lipzen A."/>
            <person name="Balint B."/>
            <person name="Henrissat B."/>
            <person name="Andreopoulos B."/>
            <person name="Martin F.M."/>
            <person name="Harder C.B."/>
            <person name="Rigling D."/>
            <person name="Ford K.L."/>
            <person name="Foster G.D."/>
            <person name="Pangilinan J."/>
            <person name="Papanicolaou A."/>
            <person name="Barry K."/>
            <person name="LaButti K."/>
            <person name="Viragh M."/>
            <person name="Koriabine M."/>
            <person name="Yan M."/>
            <person name="Riley R."/>
            <person name="Champramary S."/>
            <person name="Plett K.L."/>
            <person name="Tsai I.J."/>
            <person name="Slot J."/>
            <person name="Sipos G."/>
            <person name="Plett J."/>
            <person name="Nagy L.G."/>
            <person name="Grigoriev I.V."/>
        </authorList>
    </citation>
    <scope>NUCLEOTIDE SEQUENCE</scope>
    <source>
        <strain evidence="3">HWK02</strain>
    </source>
</reference>
<feature type="compositionally biased region" description="Basic and acidic residues" evidence="1">
    <location>
        <begin position="194"/>
        <end position="206"/>
    </location>
</feature>
<feature type="region of interest" description="Disordered" evidence="1">
    <location>
        <begin position="184"/>
        <end position="210"/>
    </location>
</feature>
<feature type="domain" description="Protein kinase" evidence="2">
    <location>
        <begin position="289"/>
        <end position="451"/>
    </location>
</feature>
<gene>
    <name evidence="3" type="ORF">EDD18DRAFT_1177875</name>
</gene>
<dbReference type="Gene3D" id="1.10.510.10">
    <property type="entry name" value="Transferase(Phosphotransferase) domain 1"/>
    <property type="match status" value="1"/>
</dbReference>
<evidence type="ECO:0000259" key="2">
    <source>
        <dbReference type="PROSITE" id="PS50011"/>
    </source>
</evidence>
<keyword evidence="4" id="KW-1185">Reference proteome</keyword>
<dbReference type="EMBL" id="JAUEPU010000022">
    <property type="protein sequence ID" value="KAK0494164.1"/>
    <property type="molecule type" value="Genomic_DNA"/>
</dbReference>
<evidence type="ECO:0000313" key="4">
    <source>
        <dbReference type="Proteomes" id="UP001175228"/>
    </source>
</evidence>
<dbReference type="InterPro" id="IPR000719">
    <property type="entry name" value="Prot_kinase_dom"/>
</dbReference>
<accession>A0AA39Q2P9</accession>
<protein>
    <recommendedName>
        <fullName evidence="2">Protein kinase domain-containing protein</fullName>
    </recommendedName>
</protein>
<dbReference type="InterPro" id="IPR011009">
    <property type="entry name" value="Kinase-like_dom_sf"/>
</dbReference>
<organism evidence="3 4">
    <name type="scientific">Armillaria luteobubalina</name>
    <dbReference type="NCBI Taxonomy" id="153913"/>
    <lineage>
        <taxon>Eukaryota</taxon>
        <taxon>Fungi</taxon>
        <taxon>Dikarya</taxon>
        <taxon>Basidiomycota</taxon>
        <taxon>Agaricomycotina</taxon>
        <taxon>Agaricomycetes</taxon>
        <taxon>Agaricomycetidae</taxon>
        <taxon>Agaricales</taxon>
        <taxon>Marasmiineae</taxon>
        <taxon>Physalacriaceae</taxon>
        <taxon>Armillaria</taxon>
    </lineage>
</organism>